<dbReference type="AlphaFoldDB" id="A0A564W2Y8"/>
<keyword evidence="1" id="KW-0472">Membrane</keyword>
<evidence type="ECO:0000313" key="3">
    <source>
        <dbReference type="Proteomes" id="UP000408482"/>
    </source>
</evidence>
<keyword evidence="3" id="KW-1185">Reference proteome</keyword>
<protein>
    <submittedName>
        <fullName evidence="2">Uncharacterized protein</fullName>
    </submittedName>
</protein>
<evidence type="ECO:0000256" key="1">
    <source>
        <dbReference type="SAM" id="Phobius"/>
    </source>
</evidence>
<organism evidence="2 3">
    <name type="scientific">Blautia luti</name>
    <dbReference type="NCBI Taxonomy" id="89014"/>
    <lineage>
        <taxon>Bacteria</taxon>
        <taxon>Bacillati</taxon>
        <taxon>Bacillota</taxon>
        <taxon>Clostridia</taxon>
        <taxon>Lachnospirales</taxon>
        <taxon>Lachnospiraceae</taxon>
        <taxon>Blautia</taxon>
    </lineage>
</organism>
<proteinExistence type="predicted"/>
<sequence length="146" mass="15944">MSAAFFPGCFFFFGIFTSRSSGSGASRSQTASASLKNTIVPSTSIKQICSGSDIFSLDLPKRFFLERISCSIISCILSFNDCVCPVNSSICSCIPRNRWINNSLSSLFSCSSVYLNAITGTPVFILVLIITDFLYYRQFRSLASSA</sequence>
<dbReference type="Proteomes" id="UP000408482">
    <property type="component" value="Unassembled WGS sequence"/>
</dbReference>
<feature type="transmembrane region" description="Helical" evidence="1">
    <location>
        <begin position="113"/>
        <end position="136"/>
    </location>
</feature>
<keyword evidence="1" id="KW-1133">Transmembrane helix</keyword>
<dbReference type="EMBL" id="CABHNW010000091">
    <property type="protein sequence ID" value="VUX39269.1"/>
    <property type="molecule type" value="Genomic_DNA"/>
</dbReference>
<gene>
    <name evidence="2" type="ORF">RSSSTS7063_03557</name>
</gene>
<reference evidence="2 3" key="1">
    <citation type="submission" date="2019-07" db="EMBL/GenBank/DDBJ databases">
        <authorList>
            <person name="Hibberd C M."/>
            <person name="Gehrig L. J."/>
            <person name="Chang H.-W."/>
            <person name="Venkatesh S."/>
        </authorList>
    </citation>
    <scope>NUCLEOTIDE SEQUENCE [LARGE SCALE GENOMIC DNA]</scope>
    <source>
        <strain evidence="2">Blautia_luti_SSTS_Bg7063</strain>
    </source>
</reference>
<name>A0A564W2Y8_9FIRM</name>
<keyword evidence="1" id="KW-0812">Transmembrane</keyword>
<evidence type="ECO:0000313" key="2">
    <source>
        <dbReference type="EMBL" id="VUX39269.1"/>
    </source>
</evidence>
<accession>A0A564W2Y8</accession>